<dbReference type="InterPro" id="IPR017871">
    <property type="entry name" value="ABC_transporter-like_CS"/>
</dbReference>
<evidence type="ECO:0000259" key="3">
    <source>
        <dbReference type="PROSITE" id="PS50893"/>
    </source>
</evidence>
<dbReference type="AlphaFoldDB" id="A0A923E9G4"/>
<accession>A0A923E9G4</accession>
<dbReference type="GO" id="GO:0016887">
    <property type="term" value="F:ATP hydrolysis activity"/>
    <property type="evidence" value="ECO:0007669"/>
    <property type="project" value="InterPro"/>
</dbReference>
<dbReference type="SUPFAM" id="SSF52540">
    <property type="entry name" value="P-loop containing nucleoside triphosphate hydrolases"/>
    <property type="match status" value="2"/>
</dbReference>
<dbReference type="PANTHER" id="PTHR42855">
    <property type="entry name" value="ABC TRANSPORTER ATP-BINDING SUBUNIT"/>
    <property type="match status" value="1"/>
</dbReference>
<keyword evidence="5" id="KW-1185">Reference proteome</keyword>
<organism evidence="4 5">
    <name type="scientific">Clostridium tetanomorphum</name>
    <dbReference type="NCBI Taxonomy" id="1553"/>
    <lineage>
        <taxon>Bacteria</taxon>
        <taxon>Bacillati</taxon>
        <taxon>Bacillota</taxon>
        <taxon>Clostridia</taxon>
        <taxon>Eubacteriales</taxon>
        <taxon>Clostridiaceae</taxon>
        <taxon>Clostridium</taxon>
    </lineage>
</organism>
<proteinExistence type="predicted"/>
<dbReference type="InterPro" id="IPR051309">
    <property type="entry name" value="ABCF_ATPase"/>
</dbReference>
<dbReference type="GO" id="GO:0005524">
    <property type="term" value="F:ATP binding"/>
    <property type="evidence" value="ECO:0007669"/>
    <property type="project" value="UniProtKB-KW"/>
</dbReference>
<evidence type="ECO:0000256" key="1">
    <source>
        <dbReference type="ARBA" id="ARBA00022741"/>
    </source>
</evidence>
<dbReference type="Pfam" id="PF12848">
    <property type="entry name" value="ABC_tran_Xtn"/>
    <property type="match status" value="1"/>
</dbReference>
<comment type="caution">
    <text evidence="4">The sequence shown here is derived from an EMBL/GenBank/DDBJ whole genome shotgun (WGS) entry which is preliminary data.</text>
</comment>
<evidence type="ECO:0000313" key="4">
    <source>
        <dbReference type="EMBL" id="MBC2396335.1"/>
    </source>
</evidence>
<dbReference type="CDD" id="cd03221">
    <property type="entry name" value="ABCF_EF-3"/>
    <property type="match status" value="2"/>
</dbReference>
<dbReference type="InterPro" id="IPR003593">
    <property type="entry name" value="AAA+_ATPase"/>
</dbReference>
<evidence type="ECO:0000313" key="5">
    <source>
        <dbReference type="Proteomes" id="UP000563151"/>
    </source>
</evidence>
<dbReference type="InterPro" id="IPR003439">
    <property type="entry name" value="ABC_transporter-like_ATP-bd"/>
</dbReference>
<name>A0A923E9G4_CLOTT</name>
<dbReference type="NCBIfam" id="NF000355">
    <property type="entry name" value="ribo_prot_ABC_F"/>
    <property type="match status" value="1"/>
</dbReference>
<feature type="domain" description="ABC transporter" evidence="3">
    <location>
        <begin position="4"/>
        <end position="182"/>
    </location>
</feature>
<feature type="domain" description="ABC transporter" evidence="3">
    <location>
        <begin position="277"/>
        <end position="485"/>
    </location>
</feature>
<dbReference type="Gene3D" id="3.40.50.300">
    <property type="entry name" value="P-loop containing nucleotide triphosphate hydrolases"/>
    <property type="match status" value="3"/>
</dbReference>
<dbReference type="SMART" id="SM00382">
    <property type="entry name" value="AAA"/>
    <property type="match status" value="2"/>
</dbReference>
<gene>
    <name evidence="4" type="primary">abc-f</name>
    <name evidence="4" type="ORF">HGG79_00900</name>
</gene>
<keyword evidence="1" id="KW-0547">Nucleotide-binding</keyword>
<keyword evidence="2" id="KW-0067">ATP-binding</keyword>
<sequence length="535" mass="61194">MLLLEIDKVKKYYGDRLILEIDNLLVYSQDKIGIVGINGAGKSTLLNMLCSKSSCDEGWIKMYGRYSYITQIDEPENISENEKNTLSGGEKTKLKIQSAFNKNSSILLADEPTSNLDIAGIQMLEKKLKNYKGAIFIVSHDRQLLDNVCNKILELNNGKIKLYNGNYSQYIKQKQLEKATLQGEYDEYIREKKKLEICIDKTKGKSNSIRKAPKRMGNSEARLHKMGNQKAKKNLDRAAKALESRLNRLGVKEKPKDLEKTKLDIKASEGVYSKILIEGKNINKVFNKKCIFKNGFFQIYNGSKVALIGPNGCGKTTLIKMILNGEEGIVTSNVLRIGYFSQTLDILDQTKTILENVMDSSIYDESFARIMLSRLLFKRDDVYKKVCVLSGGEKVKVAFAKIILSDVNILILDEPTNYLDIYSVEALEKMLSEYNGTVLFISHDRRFINNVANKTMVIENYKISMYDGNYDEFLETLNKKKNIDKNELKMKKMILQNRLSEVLGRLSMPCKNDDVEKLDREYNEILKMLMELKNM</sequence>
<dbReference type="RefSeq" id="WP_035149523.1">
    <property type="nucleotide sequence ID" value="NZ_JAAZWO010000001.1"/>
</dbReference>
<dbReference type="InterPro" id="IPR032781">
    <property type="entry name" value="ABC_tran_Xtn"/>
</dbReference>
<protein>
    <submittedName>
        <fullName evidence="4">ABC-F type ribosomal protection protein</fullName>
    </submittedName>
</protein>
<dbReference type="Proteomes" id="UP000563151">
    <property type="component" value="Unassembled WGS sequence"/>
</dbReference>
<evidence type="ECO:0000256" key="2">
    <source>
        <dbReference type="ARBA" id="ARBA00022840"/>
    </source>
</evidence>
<reference evidence="4 5" key="1">
    <citation type="submission" date="2020-04" db="EMBL/GenBank/DDBJ databases">
        <title>Genomic insights into acetone-butanol-ethanol (ABE) fermentation by sequencing solventogenic clostridia strains.</title>
        <authorList>
            <person name="Brown S."/>
        </authorList>
    </citation>
    <scope>NUCLEOTIDE SEQUENCE [LARGE SCALE GENOMIC DNA]</scope>
    <source>
        <strain evidence="4 5">DJ011</strain>
    </source>
</reference>
<dbReference type="EMBL" id="JAAZWO010000001">
    <property type="protein sequence ID" value="MBC2396335.1"/>
    <property type="molecule type" value="Genomic_DNA"/>
</dbReference>
<dbReference type="PROSITE" id="PS00211">
    <property type="entry name" value="ABC_TRANSPORTER_1"/>
    <property type="match status" value="1"/>
</dbReference>
<dbReference type="InterPro" id="IPR027417">
    <property type="entry name" value="P-loop_NTPase"/>
</dbReference>
<dbReference type="PROSITE" id="PS50893">
    <property type="entry name" value="ABC_TRANSPORTER_2"/>
    <property type="match status" value="2"/>
</dbReference>
<dbReference type="PANTHER" id="PTHR42855:SF2">
    <property type="entry name" value="DRUG RESISTANCE ABC TRANSPORTER,ATP-BINDING PROTEIN"/>
    <property type="match status" value="1"/>
</dbReference>
<dbReference type="Pfam" id="PF00005">
    <property type="entry name" value="ABC_tran"/>
    <property type="match status" value="3"/>
</dbReference>